<dbReference type="AlphaFoldDB" id="A0AA89CG54"/>
<gene>
    <name evidence="2" type="ORF">DM43_1683</name>
</gene>
<reference evidence="2 3" key="1">
    <citation type="submission" date="2014-06" db="EMBL/GenBank/DDBJ databases">
        <authorList>
            <person name="Bishop-Lilly K.A."/>
            <person name="Broomall S.M."/>
            <person name="Chain P.S."/>
            <person name="Chertkov O."/>
            <person name="Coyne S.R."/>
            <person name="Daligault H.E."/>
            <person name="Davenport K.W."/>
            <person name="Erkkila T."/>
            <person name="Frey K.G."/>
            <person name="Gibbons H.S."/>
            <person name="Gu W."/>
            <person name="Jaissle J."/>
            <person name="Johnson S.L."/>
            <person name="Koroleva G.I."/>
            <person name="Ladner J.T."/>
            <person name="Lo C.-C."/>
            <person name="Minogue T.D."/>
            <person name="Munk C."/>
            <person name="Palacios G.F."/>
            <person name="Redden C.L."/>
            <person name="Rosenzweig C.N."/>
            <person name="Scholz M.B."/>
            <person name="Teshima H."/>
            <person name="Xu Y."/>
        </authorList>
    </citation>
    <scope>NUCLEOTIDE SEQUENCE [LARGE SCALE GENOMIC DNA]</scope>
    <source>
        <strain evidence="2 3">DWS 37UF10B-2</strain>
    </source>
</reference>
<feature type="transmembrane region" description="Helical" evidence="1">
    <location>
        <begin position="7"/>
        <end position="28"/>
    </location>
</feature>
<evidence type="ECO:0000256" key="1">
    <source>
        <dbReference type="SAM" id="Phobius"/>
    </source>
</evidence>
<evidence type="ECO:0000313" key="2">
    <source>
        <dbReference type="EMBL" id="KGB93400.1"/>
    </source>
</evidence>
<comment type="caution">
    <text evidence="2">The sequence shown here is derived from an EMBL/GenBank/DDBJ whole genome shotgun (WGS) entry which is preliminary data.</text>
</comment>
<sequence length="135" mass="14935">MHHSLSPLLSAMYDLGFALFHVTFWRWFNWPRSLEKSGRLNRGITQTLNVMLSYVFIVYAVSLFLAETRTRGPLALAGTGFWLLRAIAQPVLFAGTRLSWVFVAVFVLGAGLHAVTYVDSAKVGVEASSCAQPLS</sequence>
<dbReference type="Proteomes" id="UP000029575">
    <property type="component" value="Unassembled WGS sequence"/>
</dbReference>
<feature type="transmembrane region" description="Helical" evidence="1">
    <location>
        <begin position="98"/>
        <end position="118"/>
    </location>
</feature>
<keyword evidence="1" id="KW-0812">Transmembrane</keyword>
<keyword evidence="1" id="KW-1133">Transmembrane helix</keyword>
<keyword evidence="1" id="KW-0472">Membrane</keyword>
<organism evidence="2 3">
    <name type="scientific">Burkholderia cepacia</name>
    <name type="common">Pseudomonas cepacia</name>
    <dbReference type="NCBI Taxonomy" id="292"/>
    <lineage>
        <taxon>Bacteria</taxon>
        <taxon>Pseudomonadati</taxon>
        <taxon>Pseudomonadota</taxon>
        <taxon>Betaproteobacteria</taxon>
        <taxon>Burkholderiales</taxon>
        <taxon>Burkholderiaceae</taxon>
        <taxon>Burkholderia</taxon>
        <taxon>Burkholderia cepacia complex</taxon>
    </lineage>
</organism>
<feature type="transmembrane region" description="Helical" evidence="1">
    <location>
        <begin position="48"/>
        <end position="66"/>
    </location>
</feature>
<dbReference type="RefSeq" id="WP_034205522.1">
    <property type="nucleotide sequence ID" value="NZ_KN150853.1"/>
</dbReference>
<name>A0AA89CG54_BURCE</name>
<evidence type="ECO:0000313" key="3">
    <source>
        <dbReference type="Proteomes" id="UP000029575"/>
    </source>
</evidence>
<dbReference type="EMBL" id="JPGD01000006">
    <property type="protein sequence ID" value="KGB93400.1"/>
    <property type="molecule type" value="Genomic_DNA"/>
</dbReference>
<proteinExistence type="predicted"/>
<accession>A0AA89CG54</accession>
<protein>
    <submittedName>
        <fullName evidence="2">Membrane protein</fullName>
    </submittedName>
</protein>